<dbReference type="Proteomes" id="UP000502823">
    <property type="component" value="Unassembled WGS sequence"/>
</dbReference>
<evidence type="ECO:0000256" key="1">
    <source>
        <dbReference type="SAM" id="MobiDB-lite"/>
    </source>
</evidence>
<dbReference type="AlphaFoldDB" id="A0A6L2QCN7"/>
<feature type="compositionally biased region" description="Polar residues" evidence="1">
    <location>
        <begin position="155"/>
        <end position="172"/>
    </location>
</feature>
<keyword evidence="4" id="KW-1185">Reference proteome</keyword>
<keyword evidence="2" id="KW-0732">Signal</keyword>
<feature type="region of interest" description="Disordered" evidence="1">
    <location>
        <begin position="155"/>
        <end position="174"/>
    </location>
</feature>
<dbReference type="InParanoid" id="A0A6L2QCN7"/>
<comment type="caution">
    <text evidence="3">The sequence shown here is derived from an EMBL/GenBank/DDBJ whole genome shotgun (WGS) entry which is preliminary data.</text>
</comment>
<evidence type="ECO:0000313" key="4">
    <source>
        <dbReference type="Proteomes" id="UP000502823"/>
    </source>
</evidence>
<accession>A0A6L2QCN7</accession>
<sequence length="190" mass="21495">MGFCQIVLVLLTLLGATPPLTSHGLGYNVEKFDRFPGVYFEQLGETSLSNTEWKFVVYIPLAQLIDKITATDQYVFYINQLRSKIDIRNWTTCSHFDDLISSRLGQVCHCIRRRRSSSPCFGTMRNPQSELPALMSPSGPGQIVNINISASNESLTLSPENNMQRNQPSPLTDTRRRTSALEFLKCIFEN</sequence>
<proteinExistence type="predicted"/>
<evidence type="ECO:0000256" key="2">
    <source>
        <dbReference type="SAM" id="SignalP"/>
    </source>
</evidence>
<name>A0A6L2QCN7_COPFO</name>
<reference evidence="4" key="1">
    <citation type="submission" date="2020-01" db="EMBL/GenBank/DDBJ databases">
        <title>Draft genome sequence of the Termite Coptotermes fromosanus.</title>
        <authorList>
            <person name="Itakura S."/>
            <person name="Yosikawa Y."/>
            <person name="Umezawa K."/>
        </authorList>
    </citation>
    <scope>NUCLEOTIDE SEQUENCE [LARGE SCALE GENOMIC DNA]</scope>
</reference>
<organism evidence="3 4">
    <name type="scientific">Coptotermes formosanus</name>
    <name type="common">Formosan subterranean termite</name>
    <dbReference type="NCBI Taxonomy" id="36987"/>
    <lineage>
        <taxon>Eukaryota</taxon>
        <taxon>Metazoa</taxon>
        <taxon>Ecdysozoa</taxon>
        <taxon>Arthropoda</taxon>
        <taxon>Hexapoda</taxon>
        <taxon>Insecta</taxon>
        <taxon>Pterygota</taxon>
        <taxon>Neoptera</taxon>
        <taxon>Polyneoptera</taxon>
        <taxon>Dictyoptera</taxon>
        <taxon>Blattodea</taxon>
        <taxon>Blattoidea</taxon>
        <taxon>Termitoidae</taxon>
        <taxon>Rhinotermitidae</taxon>
        <taxon>Coptotermes</taxon>
    </lineage>
</organism>
<dbReference type="EMBL" id="BLKM01001242">
    <property type="protein sequence ID" value="GFG39807.1"/>
    <property type="molecule type" value="Genomic_DNA"/>
</dbReference>
<feature type="signal peptide" evidence="2">
    <location>
        <begin position="1"/>
        <end position="22"/>
    </location>
</feature>
<feature type="chain" id="PRO_5026865038" evidence="2">
    <location>
        <begin position="23"/>
        <end position="190"/>
    </location>
</feature>
<evidence type="ECO:0000313" key="3">
    <source>
        <dbReference type="EMBL" id="GFG39807.1"/>
    </source>
</evidence>
<gene>
    <name evidence="3" type="ORF">Cfor_10582</name>
</gene>
<protein>
    <submittedName>
        <fullName evidence="3">Uncharacterized protein</fullName>
    </submittedName>
</protein>